<keyword evidence="2" id="KW-1185">Reference proteome</keyword>
<accession>A0A9P5U747</accession>
<dbReference type="Proteomes" id="UP000772434">
    <property type="component" value="Unassembled WGS sequence"/>
</dbReference>
<organism evidence="1 2">
    <name type="scientific">Rhodocollybia butyracea</name>
    <dbReference type="NCBI Taxonomy" id="206335"/>
    <lineage>
        <taxon>Eukaryota</taxon>
        <taxon>Fungi</taxon>
        <taxon>Dikarya</taxon>
        <taxon>Basidiomycota</taxon>
        <taxon>Agaricomycotina</taxon>
        <taxon>Agaricomycetes</taxon>
        <taxon>Agaricomycetidae</taxon>
        <taxon>Agaricales</taxon>
        <taxon>Marasmiineae</taxon>
        <taxon>Omphalotaceae</taxon>
        <taxon>Rhodocollybia</taxon>
    </lineage>
</organism>
<protein>
    <submittedName>
        <fullName evidence="1">Uncharacterized protein</fullName>
    </submittedName>
</protein>
<name>A0A9P5U747_9AGAR</name>
<dbReference type="AlphaFoldDB" id="A0A9P5U747"/>
<comment type="caution">
    <text evidence="1">The sequence shown here is derived from an EMBL/GenBank/DDBJ whole genome shotgun (WGS) entry which is preliminary data.</text>
</comment>
<dbReference type="EMBL" id="JADNRY010000060">
    <property type="protein sequence ID" value="KAF9068462.1"/>
    <property type="molecule type" value="Genomic_DNA"/>
</dbReference>
<gene>
    <name evidence="1" type="ORF">BDP27DRAFT_1327068</name>
</gene>
<reference evidence="1" key="1">
    <citation type="submission" date="2020-11" db="EMBL/GenBank/DDBJ databases">
        <authorList>
            <consortium name="DOE Joint Genome Institute"/>
            <person name="Ahrendt S."/>
            <person name="Riley R."/>
            <person name="Andreopoulos W."/>
            <person name="Labutti K."/>
            <person name="Pangilinan J."/>
            <person name="Ruiz-Duenas F.J."/>
            <person name="Barrasa J.M."/>
            <person name="Sanchez-Garcia M."/>
            <person name="Camarero S."/>
            <person name="Miyauchi S."/>
            <person name="Serrano A."/>
            <person name="Linde D."/>
            <person name="Babiker R."/>
            <person name="Drula E."/>
            <person name="Ayuso-Fernandez I."/>
            <person name="Pacheco R."/>
            <person name="Padilla G."/>
            <person name="Ferreira P."/>
            <person name="Barriuso J."/>
            <person name="Kellner H."/>
            <person name="Castanera R."/>
            <person name="Alfaro M."/>
            <person name="Ramirez L."/>
            <person name="Pisabarro A.G."/>
            <person name="Kuo A."/>
            <person name="Tritt A."/>
            <person name="Lipzen A."/>
            <person name="He G."/>
            <person name="Yan M."/>
            <person name="Ng V."/>
            <person name="Cullen D."/>
            <person name="Martin F."/>
            <person name="Rosso M.-N."/>
            <person name="Henrissat B."/>
            <person name="Hibbett D."/>
            <person name="Martinez A.T."/>
            <person name="Grigoriev I.V."/>
        </authorList>
    </citation>
    <scope>NUCLEOTIDE SEQUENCE</scope>
    <source>
        <strain evidence="1">AH 40177</strain>
    </source>
</reference>
<proteinExistence type="predicted"/>
<evidence type="ECO:0000313" key="2">
    <source>
        <dbReference type="Proteomes" id="UP000772434"/>
    </source>
</evidence>
<sequence length="55" mass="6620">MACHSSDQDRSRQIIPFDKCTREESSRRHQYHRDLKPPPPLAFRGFPVLCTWFHH</sequence>
<evidence type="ECO:0000313" key="1">
    <source>
        <dbReference type="EMBL" id="KAF9068462.1"/>
    </source>
</evidence>